<protein>
    <submittedName>
        <fullName evidence="3">Histone deacetylase</fullName>
    </submittedName>
</protein>
<dbReference type="PRINTS" id="PR01270">
    <property type="entry name" value="HDASUPER"/>
</dbReference>
<evidence type="ECO:0000259" key="2">
    <source>
        <dbReference type="Pfam" id="PF00850"/>
    </source>
</evidence>
<gene>
    <name evidence="3" type="ORF">ENJ96_01075</name>
</gene>
<dbReference type="Gene3D" id="3.40.800.20">
    <property type="entry name" value="Histone deacetylase domain"/>
    <property type="match status" value="1"/>
</dbReference>
<reference evidence="3" key="1">
    <citation type="journal article" date="2020" name="mSystems">
        <title>Genome- and Community-Level Interaction Insights into Carbon Utilization and Element Cycling Functions of Hydrothermarchaeota in Hydrothermal Sediment.</title>
        <authorList>
            <person name="Zhou Z."/>
            <person name="Liu Y."/>
            <person name="Xu W."/>
            <person name="Pan J."/>
            <person name="Luo Z.H."/>
            <person name="Li M."/>
        </authorList>
    </citation>
    <scope>NUCLEOTIDE SEQUENCE [LARGE SCALE GENOMIC DNA]</scope>
    <source>
        <strain evidence="3">HyVt-533</strain>
    </source>
</reference>
<proteinExistence type="inferred from homology"/>
<dbReference type="InterPro" id="IPR000286">
    <property type="entry name" value="HDACs"/>
</dbReference>
<sequence length="329" mass="36956">MIKCYKHLAVVFPLAKKSLPVIYTPDFKRHRTSPQHPENPLRVEAIWRFLETGPLSPYLRIVEPKEAPFEWLTQVHDPHYVMRLEEACLKGHPHIYGPDNEISFDSFEVAKLAAGAVLVAVDLVEKEGEPLVFCPVRPPGHHAEKDRALGFCLFNNVAVGARYWQKTYRRRLLILDWDAHHGNGIQHAFYENDSVFYVSLHENPRLSFPGTGLAEERGAGGGEGYTLNIPMSLESGDAEYLKAFQAQVDPAVRAFAPEGIMIAAGFDAHRDDNMSFLNLTTRGFAAMSAYVREWSRIFKAPVISVLEGGYELKSLVASVETHLKVLLGF</sequence>
<dbReference type="PANTHER" id="PTHR10625">
    <property type="entry name" value="HISTONE DEACETYLASE HDAC1-RELATED"/>
    <property type="match status" value="1"/>
</dbReference>
<dbReference type="CDD" id="cd09992">
    <property type="entry name" value="HDAC_classII"/>
    <property type="match status" value="1"/>
</dbReference>
<comment type="caution">
    <text evidence="3">The sequence shown here is derived from an EMBL/GenBank/DDBJ whole genome shotgun (WGS) entry which is preliminary data.</text>
</comment>
<dbReference type="EMBL" id="DROK01000032">
    <property type="protein sequence ID" value="HHI96425.1"/>
    <property type="molecule type" value="Genomic_DNA"/>
</dbReference>
<evidence type="ECO:0000256" key="1">
    <source>
        <dbReference type="ARBA" id="ARBA00005947"/>
    </source>
</evidence>
<dbReference type="SUPFAM" id="SSF52768">
    <property type="entry name" value="Arginase/deacetylase"/>
    <property type="match status" value="1"/>
</dbReference>
<dbReference type="InterPro" id="IPR037138">
    <property type="entry name" value="His_deacetylse_dom_sf"/>
</dbReference>
<evidence type="ECO:0000313" key="3">
    <source>
        <dbReference type="EMBL" id="HHI96425.1"/>
    </source>
</evidence>
<comment type="similarity">
    <text evidence="1">Belongs to the histone deacetylase family.</text>
</comment>
<dbReference type="InterPro" id="IPR023801">
    <property type="entry name" value="His_deacetylse_dom"/>
</dbReference>
<name>A0A7V5NYC2_9BACT</name>
<dbReference type="Proteomes" id="UP000886101">
    <property type="component" value="Unassembled WGS sequence"/>
</dbReference>
<dbReference type="PANTHER" id="PTHR10625:SF10">
    <property type="entry name" value="HISTONE DEACETYLASE HDAC1"/>
    <property type="match status" value="1"/>
</dbReference>
<dbReference type="GO" id="GO:0004407">
    <property type="term" value="F:histone deacetylase activity"/>
    <property type="evidence" value="ECO:0007669"/>
    <property type="project" value="TreeGrafter"/>
</dbReference>
<organism evidence="3">
    <name type="scientific">Thermodesulfatator atlanticus</name>
    <dbReference type="NCBI Taxonomy" id="501497"/>
    <lineage>
        <taxon>Bacteria</taxon>
        <taxon>Pseudomonadati</taxon>
        <taxon>Thermodesulfobacteriota</taxon>
        <taxon>Thermodesulfobacteria</taxon>
        <taxon>Thermodesulfobacteriales</taxon>
        <taxon>Thermodesulfatatoraceae</taxon>
        <taxon>Thermodesulfatator</taxon>
    </lineage>
</organism>
<accession>A0A7V5NYC2</accession>
<dbReference type="Pfam" id="PF00850">
    <property type="entry name" value="Hist_deacetyl"/>
    <property type="match status" value="1"/>
</dbReference>
<dbReference type="AlphaFoldDB" id="A0A7V5NYC2"/>
<feature type="domain" description="Histone deacetylase" evidence="2">
    <location>
        <begin position="36"/>
        <end position="326"/>
    </location>
</feature>
<dbReference type="InterPro" id="IPR023696">
    <property type="entry name" value="Ureohydrolase_dom_sf"/>
</dbReference>
<dbReference type="GO" id="GO:0040029">
    <property type="term" value="P:epigenetic regulation of gene expression"/>
    <property type="evidence" value="ECO:0007669"/>
    <property type="project" value="TreeGrafter"/>
</dbReference>